<evidence type="ECO:0000313" key="2">
    <source>
        <dbReference type="Proteomes" id="UP000390336"/>
    </source>
</evidence>
<dbReference type="EMBL" id="CP045859">
    <property type="protein sequence ID" value="QGH46845.1"/>
    <property type="molecule type" value="Genomic_DNA"/>
</dbReference>
<proteinExistence type="predicted"/>
<organism evidence="1 2">
    <name type="scientific">Vibrio owensii</name>
    <dbReference type="NCBI Taxonomy" id="696485"/>
    <lineage>
        <taxon>Bacteria</taxon>
        <taxon>Pseudomonadati</taxon>
        <taxon>Pseudomonadota</taxon>
        <taxon>Gammaproteobacteria</taxon>
        <taxon>Vibrionales</taxon>
        <taxon>Vibrionaceae</taxon>
        <taxon>Vibrio</taxon>
    </lineage>
</organism>
<reference evidence="1 2" key="1">
    <citation type="journal article" date="2015" name="Genome Announc.">
        <title>Draft Genome Sequence of Vibrio owensii Strain SH-14, Which Causes Shrimp Acute Hepatopancreatic Necrosis Disease.</title>
        <authorList>
            <person name="Liu L."/>
            <person name="Xiao J."/>
            <person name="Xia X."/>
            <person name="Pan Y."/>
            <person name="Yan S."/>
            <person name="Wang Y."/>
        </authorList>
    </citation>
    <scope>NUCLEOTIDE SEQUENCE [LARGE SCALE GENOMIC DNA]</scope>
    <source>
        <strain evidence="1 2">SH14</strain>
    </source>
</reference>
<name>A0AAP9GB83_9VIBR</name>
<evidence type="ECO:0000313" key="1">
    <source>
        <dbReference type="EMBL" id="QGH46845.1"/>
    </source>
</evidence>
<accession>A0AAP9GB83</accession>
<dbReference type="InterPro" id="IPR053773">
    <property type="entry name" value="Vpar_1526-like"/>
</dbReference>
<sequence>MLSKQNQKGGDGSTNIQTEQMIVQVGIDEKRAREIYQEMNLQLKKDYTEEALKVANERVSEFENKLMPKMESVDGALEAFADPSFQLLLVEAQKTAAATERTADYDLLSELLIHRFQKGESRIVRAGISRAVEVVDEISDDALLGLTAFHAVNTFFPVTGDIHHGLDVLDALFGKILYGILPTGNEWLDHLDILDAVRLSSFGGLKKIEQYYPEQLSGYVDAGIEKSSGNLAKAMEILDGNNLPRNILVQHALNDNFVRLPVSAKQQIDSLNLVQRIPFGEQFVERPIALTEKQKEALNNIYELYDSNSSIKNENIRLFMEVWDKKPNLVALKTWWNSLQVSIQITSVGKVLAHSNAQRCDKNLPPLN</sequence>
<dbReference type="NCBIfam" id="NF045477">
    <property type="entry name" value="LPO_1073_dom"/>
    <property type="match status" value="1"/>
</dbReference>
<dbReference type="AlphaFoldDB" id="A0AAP9GB83"/>
<gene>
    <name evidence="1" type="ORF">APZ19_06925</name>
</gene>
<dbReference type="RefSeq" id="WP_054824187.1">
    <property type="nucleotide sequence ID" value="NZ_CP045859.1"/>
</dbReference>
<protein>
    <submittedName>
        <fullName evidence="1">Uncharacterized protein</fullName>
    </submittedName>
</protein>
<dbReference type="Proteomes" id="UP000390336">
    <property type="component" value="Chromosome 1"/>
</dbReference>